<reference evidence="3" key="1">
    <citation type="submission" date="2019-12" db="EMBL/GenBank/DDBJ databases">
        <title>Actinomadura physcomitrii sp. nov., a novel actinomycete isolated from moss [Physcomitrium sphaericum (Ludw) Fuernr].</title>
        <authorList>
            <person name="Zhuang X."/>
        </authorList>
    </citation>
    <scope>NUCLEOTIDE SEQUENCE [LARGE SCALE GENOMIC DNA]</scope>
    <source>
        <strain evidence="3">LD22</strain>
    </source>
</reference>
<evidence type="ECO:0000256" key="1">
    <source>
        <dbReference type="SAM" id="MobiDB-lite"/>
    </source>
</evidence>
<dbReference type="EMBL" id="WBMS02000015">
    <property type="protein sequence ID" value="MWA02705.1"/>
    <property type="molecule type" value="Genomic_DNA"/>
</dbReference>
<feature type="region of interest" description="Disordered" evidence="1">
    <location>
        <begin position="286"/>
        <end position="306"/>
    </location>
</feature>
<sequence>MKDSQVKAWAADRSPRRRRARHVETPAGLRFAFYGRTSTERFQDRSTSRSWQREVAEDLVRGHGTIVREFFDVGVSRRVPWPERPKAAELLAAISVPQRPFDAIVVGEYERAFQADQLDELLPWLRQHGVQVWLPEAAGPIEAGNPMHRALMTVLGAQSKREVVRARHRVLAAMRVQAARQGRYMGGRPPYGYRLVDAGPHPNQAHARWGRRLHRLAPDQVTAPVVKSIFAARRAGKSFAAIARSLNEKGVPCPSRTDRERNRHRSAEGWTVRTIASILDNPRYTGRQVWNRQRTDHDPDSPSSRAWNDSSAWIISDSPVHAPLVSEADFVAVQSIRAKRSTADGGHRRYRLSGLVVCGLCGRRMDSHWVNQRPGYRCRHGRTSANPPTPGQPKIVYVREDRLLDVLADHLQLPDHDEAEQHLKTRTVVITYGPGKTDIRLREQNRPGPQARPMPDMG</sequence>
<dbReference type="PANTHER" id="PTHR30461">
    <property type="entry name" value="DNA-INVERTASE FROM LAMBDOID PROPHAGE"/>
    <property type="match status" value="1"/>
</dbReference>
<dbReference type="InterPro" id="IPR050639">
    <property type="entry name" value="SSR_resolvase"/>
</dbReference>
<dbReference type="SMART" id="SM00857">
    <property type="entry name" value="Resolvase"/>
    <property type="match status" value="1"/>
</dbReference>
<dbReference type="RefSeq" id="WP_151595176.1">
    <property type="nucleotide sequence ID" value="NZ_WBMS02000015.1"/>
</dbReference>
<feature type="domain" description="Recombinase" evidence="2">
    <location>
        <begin position="190"/>
        <end position="343"/>
    </location>
</feature>
<name>A0A6I4MDU7_9ACTN</name>
<evidence type="ECO:0000313" key="4">
    <source>
        <dbReference type="Proteomes" id="UP000462055"/>
    </source>
</evidence>
<dbReference type="CDD" id="cd00338">
    <property type="entry name" value="Ser_Recombinase"/>
    <property type="match status" value="1"/>
</dbReference>
<dbReference type="Gene3D" id="3.40.50.1390">
    <property type="entry name" value="Resolvase, N-terminal catalytic domain"/>
    <property type="match status" value="1"/>
</dbReference>
<accession>A0A6I4MDU7</accession>
<protein>
    <recommendedName>
        <fullName evidence="2">Recombinase domain-containing protein</fullName>
    </recommendedName>
</protein>
<evidence type="ECO:0000313" key="3">
    <source>
        <dbReference type="EMBL" id="MWA02705.1"/>
    </source>
</evidence>
<keyword evidence="4" id="KW-1185">Reference proteome</keyword>
<dbReference type="InterPro" id="IPR036162">
    <property type="entry name" value="Resolvase-like_N_sf"/>
</dbReference>
<proteinExistence type="predicted"/>
<dbReference type="Pfam" id="PF13408">
    <property type="entry name" value="Zn_ribbon_recom"/>
    <property type="match status" value="1"/>
</dbReference>
<dbReference type="PANTHER" id="PTHR30461:SF23">
    <property type="entry name" value="DNA RECOMBINASE-RELATED"/>
    <property type="match status" value="1"/>
</dbReference>
<dbReference type="InterPro" id="IPR006119">
    <property type="entry name" value="Resolv_N"/>
</dbReference>
<dbReference type="InterPro" id="IPR011109">
    <property type="entry name" value="DNA_bind_recombinase_dom"/>
</dbReference>
<organism evidence="3 4">
    <name type="scientific">Actinomadura physcomitrii</name>
    <dbReference type="NCBI Taxonomy" id="2650748"/>
    <lineage>
        <taxon>Bacteria</taxon>
        <taxon>Bacillati</taxon>
        <taxon>Actinomycetota</taxon>
        <taxon>Actinomycetes</taxon>
        <taxon>Streptosporangiales</taxon>
        <taxon>Thermomonosporaceae</taxon>
        <taxon>Actinomadura</taxon>
    </lineage>
</organism>
<dbReference type="AlphaFoldDB" id="A0A6I4MDU7"/>
<dbReference type="PROSITE" id="PS51737">
    <property type="entry name" value="RECOMBINASE_DNA_BIND"/>
    <property type="match status" value="1"/>
</dbReference>
<dbReference type="GO" id="GO:0003677">
    <property type="term" value="F:DNA binding"/>
    <property type="evidence" value="ECO:0007669"/>
    <property type="project" value="InterPro"/>
</dbReference>
<feature type="region of interest" description="Disordered" evidence="1">
    <location>
        <begin position="435"/>
        <end position="458"/>
    </location>
</feature>
<dbReference type="SUPFAM" id="SSF53041">
    <property type="entry name" value="Resolvase-like"/>
    <property type="match status" value="1"/>
</dbReference>
<feature type="region of interest" description="Disordered" evidence="1">
    <location>
        <begin position="1"/>
        <end position="21"/>
    </location>
</feature>
<dbReference type="GO" id="GO:0000150">
    <property type="term" value="F:DNA strand exchange activity"/>
    <property type="evidence" value="ECO:0007669"/>
    <property type="project" value="InterPro"/>
</dbReference>
<dbReference type="Proteomes" id="UP000462055">
    <property type="component" value="Unassembled WGS sequence"/>
</dbReference>
<gene>
    <name evidence="3" type="ORF">F8568_020460</name>
</gene>
<dbReference type="Pfam" id="PF00239">
    <property type="entry name" value="Resolvase"/>
    <property type="match status" value="1"/>
</dbReference>
<dbReference type="InterPro" id="IPR038109">
    <property type="entry name" value="DNA_bind_recomb_sf"/>
</dbReference>
<evidence type="ECO:0000259" key="2">
    <source>
        <dbReference type="PROSITE" id="PS51737"/>
    </source>
</evidence>
<comment type="caution">
    <text evidence="3">The sequence shown here is derived from an EMBL/GenBank/DDBJ whole genome shotgun (WGS) entry which is preliminary data.</text>
</comment>
<dbReference type="InterPro" id="IPR025827">
    <property type="entry name" value="Zn_ribbon_recom_dom"/>
</dbReference>
<dbReference type="Gene3D" id="3.90.1750.20">
    <property type="entry name" value="Putative Large Serine Recombinase, Chain B, Domain 2"/>
    <property type="match status" value="1"/>
</dbReference>
<dbReference type="Pfam" id="PF07508">
    <property type="entry name" value="Recombinase"/>
    <property type="match status" value="1"/>
</dbReference>